<gene>
    <name evidence="4" type="ORF">CCMP2556_LOCUS47589</name>
</gene>
<dbReference type="SUPFAM" id="SSF56300">
    <property type="entry name" value="Metallo-dependent phosphatases"/>
    <property type="match status" value="1"/>
</dbReference>
<dbReference type="EMBL" id="CAXAMN010026139">
    <property type="protein sequence ID" value="CAK9100842.1"/>
    <property type="molecule type" value="Genomic_DNA"/>
</dbReference>
<dbReference type="Proteomes" id="UP001642484">
    <property type="component" value="Unassembled WGS sequence"/>
</dbReference>
<comment type="caution">
    <text evidence="4">The sequence shown here is derived from an EMBL/GenBank/DDBJ whole genome shotgun (WGS) entry which is preliminary data.</text>
</comment>
<name>A0ABP0RJR0_9DINO</name>
<reference evidence="4 5" key="1">
    <citation type="submission" date="2024-02" db="EMBL/GenBank/DDBJ databases">
        <authorList>
            <person name="Chen Y."/>
            <person name="Shah S."/>
            <person name="Dougan E. K."/>
            <person name="Thang M."/>
            <person name="Chan C."/>
        </authorList>
    </citation>
    <scope>NUCLEOTIDE SEQUENCE [LARGE SCALE GENOMIC DNA]</scope>
</reference>
<dbReference type="Gene3D" id="3.60.21.10">
    <property type="match status" value="1"/>
</dbReference>
<protein>
    <recommendedName>
        <fullName evidence="6">Calcineurin-like phosphoesterase domain-containing protein</fullName>
    </recommendedName>
</protein>
<keyword evidence="3" id="KW-0732">Signal</keyword>
<feature type="signal peptide" evidence="3">
    <location>
        <begin position="1"/>
        <end position="22"/>
    </location>
</feature>
<keyword evidence="1" id="KW-0378">Hydrolase</keyword>
<evidence type="ECO:0008006" key="6">
    <source>
        <dbReference type="Google" id="ProtNLM"/>
    </source>
</evidence>
<feature type="chain" id="PRO_5047163030" description="Calcineurin-like phosphoesterase domain-containing protein" evidence="3">
    <location>
        <begin position="23"/>
        <end position="553"/>
    </location>
</feature>
<sequence length="553" mass="62858">MAVRRCGHMVLTMAFAYLHVFAEPIVELCETNLLQRDLVLRTDAESALRSGANNSAFFVWHTDAHVDPFYLTDLRECQKRNLTLLEAHPFGIMSCDPPERLLRSAFAASARIGAPNASFVLYTGDFVRHAIRQMPDPYENASQIVANVSRAAKEAFEDLPVLFGTLGNSDSREDYYQELTDNESSNPWFEKLGSAIHSQGGMKPEVLEQFTYGSYYETREGQLTILSLATVIYSVDHLPYGPLEKDPFGQFRWLRQRLQLAAADGRHVWIVGHISPGIETFAYTELWYPQYVEAYLEIVQDPVLGPWIAAQLFGHAPGSGRRGDPVHKDELRLLPEPPASAGPIFLSSSLSPVYYNNPSFKLVEYDPISGRLLNLQTFISDRFEAPEADWIFGYDHLKQYGLAGLSMAELQNFTERLLEGGESYERYASWYASGYPNELEHYSLKAANWNATWKWQRRRQYVCALVIRTAEDFENCSGTQVLRSWQLPFMERFDRLILGRLWSWAQGSSLPLAQQIKHLAAANQWEELLRLFKGLVEWSLQSGTPLESALLTA</sequence>
<evidence type="ECO:0000313" key="4">
    <source>
        <dbReference type="EMBL" id="CAK9100842.1"/>
    </source>
</evidence>
<keyword evidence="2" id="KW-0325">Glycoprotein</keyword>
<proteinExistence type="predicted"/>
<evidence type="ECO:0000256" key="1">
    <source>
        <dbReference type="ARBA" id="ARBA00022801"/>
    </source>
</evidence>
<evidence type="ECO:0000313" key="5">
    <source>
        <dbReference type="Proteomes" id="UP001642484"/>
    </source>
</evidence>
<dbReference type="PANTHER" id="PTHR10340:SF57">
    <property type="entry name" value="METALLOPHOS DOMAIN-CONTAINING PROTEIN"/>
    <property type="match status" value="1"/>
</dbReference>
<evidence type="ECO:0000256" key="2">
    <source>
        <dbReference type="ARBA" id="ARBA00023180"/>
    </source>
</evidence>
<dbReference type="InterPro" id="IPR029052">
    <property type="entry name" value="Metallo-depent_PP-like"/>
</dbReference>
<accession>A0ABP0RJR0</accession>
<evidence type="ECO:0000256" key="3">
    <source>
        <dbReference type="SAM" id="SignalP"/>
    </source>
</evidence>
<organism evidence="4 5">
    <name type="scientific">Durusdinium trenchii</name>
    <dbReference type="NCBI Taxonomy" id="1381693"/>
    <lineage>
        <taxon>Eukaryota</taxon>
        <taxon>Sar</taxon>
        <taxon>Alveolata</taxon>
        <taxon>Dinophyceae</taxon>
        <taxon>Suessiales</taxon>
        <taxon>Symbiodiniaceae</taxon>
        <taxon>Durusdinium</taxon>
    </lineage>
</organism>
<dbReference type="PANTHER" id="PTHR10340">
    <property type="entry name" value="SPHINGOMYELIN PHOSPHODIESTERASE"/>
    <property type="match status" value="1"/>
</dbReference>
<keyword evidence="5" id="KW-1185">Reference proteome</keyword>